<keyword evidence="3" id="KW-0808">Transferase</keyword>
<dbReference type="SUPFAM" id="SSF56112">
    <property type="entry name" value="Protein kinase-like (PK-like)"/>
    <property type="match status" value="1"/>
</dbReference>
<reference evidence="11" key="1">
    <citation type="submission" date="2010-02" db="EMBL/GenBank/DDBJ databases">
        <title>Sequencing and annotation of the Blastocystis hominis genome.</title>
        <authorList>
            <person name="Wincker P."/>
        </authorList>
    </citation>
    <scope>NUCLEOTIDE SEQUENCE</scope>
    <source>
        <strain evidence="11">Singapore isolate B</strain>
    </source>
</reference>
<protein>
    <recommendedName>
        <fullName evidence="1">non-specific serine/threonine protein kinase</fullName>
        <ecNumber evidence="1">2.7.11.1</ecNumber>
    </recommendedName>
</protein>
<dbReference type="GO" id="GO:0004674">
    <property type="term" value="F:protein serine/threonine kinase activity"/>
    <property type="evidence" value="ECO:0007669"/>
    <property type="project" value="UniProtKB-KW"/>
</dbReference>
<dbReference type="FunFam" id="3.30.200.20:FF:000042">
    <property type="entry name" value="Aurora kinase A"/>
    <property type="match status" value="1"/>
</dbReference>
<dbReference type="InterPro" id="IPR000719">
    <property type="entry name" value="Prot_kinase_dom"/>
</dbReference>
<dbReference type="AlphaFoldDB" id="D8M989"/>
<evidence type="ECO:0000313" key="11">
    <source>
        <dbReference type="EMBL" id="CBK24628.2"/>
    </source>
</evidence>
<evidence type="ECO:0000259" key="10">
    <source>
        <dbReference type="PROSITE" id="PS50011"/>
    </source>
</evidence>
<dbReference type="Pfam" id="PF00069">
    <property type="entry name" value="Pkinase"/>
    <property type="match status" value="1"/>
</dbReference>
<dbReference type="PROSITE" id="PS00107">
    <property type="entry name" value="PROTEIN_KINASE_ATP"/>
    <property type="match status" value="1"/>
</dbReference>
<comment type="catalytic activity">
    <reaction evidence="8">
        <text>L-seryl-[protein] + ATP = O-phospho-L-seryl-[protein] + ADP + H(+)</text>
        <dbReference type="Rhea" id="RHEA:17989"/>
        <dbReference type="Rhea" id="RHEA-COMP:9863"/>
        <dbReference type="Rhea" id="RHEA-COMP:11604"/>
        <dbReference type="ChEBI" id="CHEBI:15378"/>
        <dbReference type="ChEBI" id="CHEBI:29999"/>
        <dbReference type="ChEBI" id="CHEBI:30616"/>
        <dbReference type="ChEBI" id="CHEBI:83421"/>
        <dbReference type="ChEBI" id="CHEBI:456216"/>
        <dbReference type="EC" id="2.7.11.1"/>
    </reaction>
</comment>
<evidence type="ECO:0000256" key="2">
    <source>
        <dbReference type="ARBA" id="ARBA00022527"/>
    </source>
</evidence>
<proteinExistence type="predicted"/>
<keyword evidence="12" id="KW-1185">Reference proteome</keyword>
<keyword evidence="2" id="KW-0723">Serine/threonine-protein kinase</keyword>
<dbReference type="RefSeq" id="XP_012898676.1">
    <property type="nucleotide sequence ID" value="XM_013043222.1"/>
</dbReference>
<dbReference type="GO" id="GO:0005524">
    <property type="term" value="F:ATP binding"/>
    <property type="evidence" value="ECO:0007669"/>
    <property type="project" value="UniProtKB-UniRule"/>
</dbReference>
<dbReference type="PROSITE" id="PS50011">
    <property type="entry name" value="PROTEIN_KINASE_DOM"/>
    <property type="match status" value="1"/>
</dbReference>
<keyword evidence="4 9" id="KW-0547">Nucleotide-binding</keyword>
<dbReference type="InterPro" id="IPR050236">
    <property type="entry name" value="Ser_Thr_kinase_AGC"/>
</dbReference>
<evidence type="ECO:0000313" key="12">
    <source>
        <dbReference type="Proteomes" id="UP000008312"/>
    </source>
</evidence>
<feature type="binding site" evidence="9">
    <location>
        <position position="43"/>
    </location>
    <ligand>
        <name>ATP</name>
        <dbReference type="ChEBI" id="CHEBI:30616"/>
    </ligand>
</feature>
<dbReference type="OrthoDB" id="347657at2759"/>
<feature type="domain" description="Protein kinase" evidence="10">
    <location>
        <begin position="14"/>
        <end position="135"/>
    </location>
</feature>
<dbReference type="InterPro" id="IPR011009">
    <property type="entry name" value="Kinase-like_dom_sf"/>
</dbReference>
<dbReference type="PANTHER" id="PTHR24356">
    <property type="entry name" value="SERINE/THREONINE-PROTEIN KINASE"/>
    <property type="match status" value="1"/>
</dbReference>
<evidence type="ECO:0000256" key="9">
    <source>
        <dbReference type="PROSITE-ProRule" id="PRU10141"/>
    </source>
</evidence>
<dbReference type="OMA" id="SKVYICK"/>
<accession>D8M989</accession>
<gene>
    <name evidence="11" type="ORF">GSBLH_T00006796001</name>
</gene>
<dbReference type="PANTHER" id="PTHR24356:SF163">
    <property type="entry name" value="3-PHOSPHOINOSITIDE-DEPENDENT PROTEIN KINASE 1-RELATED"/>
    <property type="match status" value="1"/>
</dbReference>
<keyword evidence="5" id="KW-0418">Kinase</keyword>
<evidence type="ECO:0000256" key="5">
    <source>
        <dbReference type="ARBA" id="ARBA00022777"/>
    </source>
</evidence>
<name>D8M989_BLAHO</name>
<evidence type="ECO:0000256" key="6">
    <source>
        <dbReference type="ARBA" id="ARBA00022840"/>
    </source>
</evidence>
<dbReference type="InParanoid" id="D8M989"/>
<dbReference type="SMART" id="SM00220">
    <property type="entry name" value="S_TKc"/>
    <property type="match status" value="1"/>
</dbReference>
<dbReference type="Proteomes" id="UP000008312">
    <property type="component" value="Unassembled WGS sequence"/>
</dbReference>
<dbReference type="InterPro" id="IPR017441">
    <property type="entry name" value="Protein_kinase_ATP_BS"/>
</dbReference>
<sequence>MESQRSHKIGLDSFIIGEQLGEGAYSKVYICKKKDDNQLYAVKIVNKNFIQKEGKVRSVMAERDALLRFKHPFFTRLHYSFQDPENLYFVVQYCSGGDLATMIKSFFPFFFYLQETIGTRDSAAPFPSSSFTPRK</sequence>
<dbReference type="EMBL" id="FN668688">
    <property type="protein sequence ID" value="CBK24628.2"/>
    <property type="molecule type" value="Genomic_DNA"/>
</dbReference>
<dbReference type="GeneID" id="24922920"/>
<evidence type="ECO:0000256" key="8">
    <source>
        <dbReference type="ARBA" id="ARBA00048679"/>
    </source>
</evidence>
<evidence type="ECO:0000256" key="7">
    <source>
        <dbReference type="ARBA" id="ARBA00047899"/>
    </source>
</evidence>
<organism evidence="11">
    <name type="scientific">Blastocystis hominis</name>
    <dbReference type="NCBI Taxonomy" id="12968"/>
    <lineage>
        <taxon>Eukaryota</taxon>
        <taxon>Sar</taxon>
        <taxon>Stramenopiles</taxon>
        <taxon>Bigyra</taxon>
        <taxon>Opalozoa</taxon>
        <taxon>Opalinata</taxon>
        <taxon>Blastocystidae</taxon>
        <taxon>Blastocystis</taxon>
    </lineage>
</organism>
<comment type="catalytic activity">
    <reaction evidence="7">
        <text>L-threonyl-[protein] + ATP = O-phospho-L-threonyl-[protein] + ADP + H(+)</text>
        <dbReference type="Rhea" id="RHEA:46608"/>
        <dbReference type="Rhea" id="RHEA-COMP:11060"/>
        <dbReference type="Rhea" id="RHEA-COMP:11605"/>
        <dbReference type="ChEBI" id="CHEBI:15378"/>
        <dbReference type="ChEBI" id="CHEBI:30013"/>
        <dbReference type="ChEBI" id="CHEBI:30616"/>
        <dbReference type="ChEBI" id="CHEBI:61977"/>
        <dbReference type="ChEBI" id="CHEBI:456216"/>
        <dbReference type="EC" id="2.7.11.1"/>
    </reaction>
</comment>
<keyword evidence="6 9" id="KW-0067">ATP-binding</keyword>
<dbReference type="GO" id="GO:0035556">
    <property type="term" value="P:intracellular signal transduction"/>
    <property type="evidence" value="ECO:0007669"/>
    <property type="project" value="TreeGrafter"/>
</dbReference>
<dbReference type="Gene3D" id="3.30.200.20">
    <property type="entry name" value="Phosphorylase Kinase, domain 1"/>
    <property type="match status" value="1"/>
</dbReference>
<evidence type="ECO:0000256" key="3">
    <source>
        <dbReference type="ARBA" id="ARBA00022679"/>
    </source>
</evidence>
<evidence type="ECO:0000256" key="4">
    <source>
        <dbReference type="ARBA" id="ARBA00022741"/>
    </source>
</evidence>
<evidence type="ECO:0000256" key="1">
    <source>
        <dbReference type="ARBA" id="ARBA00012513"/>
    </source>
</evidence>
<dbReference type="EC" id="2.7.11.1" evidence="1"/>